<name>A0ABW8SNP5_9CLOT</name>
<evidence type="ECO:0000313" key="4">
    <source>
        <dbReference type="Proteomes" id="UP001623660"/>
    </source>
</evidence>
<evidence type="ECO:0000259" key="2">
    <source>
        <dbReference type="PROSITE" id="PS51272"/>
    </source>
</evidence>
<keyword evidence="4" id="KW-1185">Reference proteome</keyword>
<dbReference type="Pfam" id="PF16244">
    <property type="entry name" value="DUF4901"/>
    <property type="match status" value="2"/>
</dbReference>
<evidence type="ECO:0000313" key="3">
    <source>
        <dbReference type="EMBL" id="MFL0197426.1"/>
    </source>
</evidence>
<dbReference type="EMBL" id="JBJHZX010000030">
    <property type="protein sequence ID" value="MFL0197426.1"/>
    <property type="molecule type" value="Genomic_DNA"/>
</dbReference>
<sequence length="707" mass="79263">MSKDQAKQIAKDAFKNYFDINLDDSTSNISINSNLGYDSVQTGTNCWDVNFNIDNGNSHYAGFASIDKTTGKIINLYNYADDMTDSSTKAVATVTEDQAKAAAKAFISKIAPEEFKTTKLMENKKIENLTNQGFNFSYARLDNNIPVYGDHISVTVDGFTGKVTSYSIQWTDNLNLPSKDGIIDEKKGTDLVSENTKMSLTYIPSIDVLNPEIEKETKLAYTNESDTSNIIDAKTGEVLNIDKLTGRKVKSKDITAVQKEEIYKNSQSTQNLNKAVTSDEAEEIAKEKLKLLYNEDFTVSSPSYGERSSGINGNRIKTWDISFIVKNSSDINNNGNVSINASNGEILDIYRYTQFPSNDEQQFQPKLTSEQAYDKAIQIISQFYPEKIKDIKTKQNIINSSNTTSNLNFNFQRLVNGVPYKYDGINLDFSTKTGELLNLNCNWEDSVSIPASSNTISTDDAKKIFLLNNIPELMYMLIYKDNSSQNNEKEVNLVYSTNNLYYNDSTYIDAFTGKLLDYYGRELDDSFSNFQNTVKGSSVEKEATILASNGIIDTKDFKLDGNITNLQFIKILTNIKNFNSYYGNNDNTDLKISTTIAKDSADYKYLQLAVNAGIIDNSGEFKPSDLVTREQAAMYLVKLLHYDKIGKLKDAFNFQPADKDSISTDYVGYVSLAKALGLIDVDSNNNIRPKDNITMEEVVKCIYNTIQ</sequence>
<dbReference type="PROSITE" id="PS51272">
    <property type="entry name" value="SLH"/>
    <property type="match status" value="2"/>
</dbReference>
<feature type="domain" description="SLH" evidence="2">
    <location>
        <begin position="589"/>
        <end position="650"/>
    </location>
</feature>
<dbReference type="InterPro" id="IPR032599">
    <property type="entry name" value="YcdB/YcdC_rep_domain"/>
</dbReference>
<dbReference type="Proteomes" id="UP001623660">
    <property type="component" value="Unassembled WGS sequence"/>
</dbReference>
<keyword evidence="1" id="KW-0677">Repeat</keyword>
<proteinExistence type="predicted"/>
<feature type="domain" description="SLH" evidence="2">
    <location>
        <begin position="653"/>
        <end position="707"/>
    </location>
</feature>
<dbReference type="InterPro" id="IPR001119">
    <property type="entry name" value="SLH_dom"/>
</dbReference>
<accession>A0ABW8SNP5</accession>
<gene>
    <name evidence="3" type="ORF">ACJDU8_17925</name>
</gene>
<comment type="caution">
    <text evidence="3">The sequence shown here is derived from an EMBL/GenBank/DDBJ whole genome shotgun (WGS) entry which is preliminary data.</text>
</comment>
<evidence type="ECO:0000256" key="1">
    <source>
        <dbReference type="ARBA" id="ARBA00022737"/>
    </source>
</evidence>
<protein>
    <submittedName>
        <fullName evidence="3">YcdB/YcdC domain-containing protein</fullName>
    </submittedName>
</protein>
<reference evidence="3 4" key="1">
    <citation type="submission" date="2024-11" db="EMBL/GenBank/DDBJ databases">
        <authorList>
            <person name="Heng Y.C."/>
            <person name="Lim A.C.H."/>
            <person name="Lee J.K.Y."/>
            <person name="Kittelmann S."/>
        </authorList>
    </citation>
    <scope>NUCLEOTIDE SEQUENCE [LARGE SCALE GENOMIC DNA]</scope>
    <source>
        <strain evidence="3 4">WILCCON 0269</strain>
    </source>
</reference>
<dbReference type="Pfam" id="PF00395">
    <property type="entry name" value="SLH"/>
    <property type="match status" value="2"/>
</dbReference>
<organism evidence="3 4">
    <name type="scientific">Candidatus Clostridium eludens</name>
    <dbReference type="NCBI Taxonomy" id="3381663"/>
    <lineage>
        <taxon>Bacteria</taxon>
        <taxon>Bacillati</taxon>
        <taxon>Bacillota</taxon>
        <taxon>Clostridia</taxon>
        <taxon>Eubacteriales</taxon>
        <taxon>Clostridiaceae</taxon>
        <taxon>Clostridium</taxon>
    </lineage>
</organism>
<dbReference type="RefSeq" id="WP_406793562.1">
    <property type="nucleotide sequence ID" value="NZ_JBJHZX010000030.1"/>
</dbReference>